<dbReference type="RefSeq" id="WP_191784885.1">
    <property type="nucleotide sequence ID" value="NZ_JACSQV010000024.1"/>
</dbReference>
<comment type="caution">
    <text evidence="2">The sequence shown here is derived from an EMBL/GenBank/DDBJ whole genome shotgun (WGS) entry which is preliminary data.</text>
</comment>
<keyword evidence="1" id="KW-0175">Coiled coil</keyword>
<sequence>MPDLVVTDDLEKLADELTEIISAFKDATNLEDSCDGVWGQHNANLSMGDFADNWQHRRKDLVEKLEGFQKAVAELAEAWADTDRQLAASLEG</sequence>
<dbReference type="Proteomes" id="UP000604241">
    <property type="component" value="Unassembled WGS sequence"/>
</dbReference>
<dbReference type="EMBL" id="JACSQV010000024">
    <property type="protein sequence ID" value="MBD7920240.1"/>
    <property type="molecule type" value="Genomic_DNA"/>
</dbReference>
<proteinExistence type="predicted"/>
<name>A0ABR8QII3_9CELL</name>
<accession>A0ABR8QII3</accession>
<reference evidence="2 3" key="1">
    <citation type="submission" date="2020-08" db="EMBL/GenBank/DDBJ databases">
        <title>A Genomic Blueprint of the Chicken Gut Microbiome.</title>
        <authorList>
            <person name="Gilroy R."/>
            <person name="Ravi A."/>
            <person name="Getino M."/>
            <person name="Pursley I."/>
            <person name="Horton D.L."/>
            <person name="Alikhan N.-F."/>
            <person name="Baker D."/>
            <person name="Gharbi K."/>
            <person name="Hall N."/>
            <person name="Watson M."/>
            <person name="Adriaenssens E.M."/>
            <person name="Foster-Nyarko E."/>
            <person name="Jarju S."/>
            <person name="Secka A."/>
            <person name="Antonio M."/>
            <person name="Oren A."/>
            <person name="Chaudhuri R."/>
            <person name="La Ragione R.M."/>
            <person name="Hildebrand F."/>
            <person name="Pallen M.J."/>
        </authorList>
    </citation>
    <scope>NUCLEOTIDE SEQUENCE [LARGE SCALE GENOMIC DNA]</scope>
    <source>
        <strain evidence="2 3">Sa3CUA2</strain>
    </source>
</reference>
<gene>
    <name evidence="2" type="ORF">H9657_18360</name>
</gene>
<evidence type="ECO:0008006" key="4">
    <source>
        <dbReference type="Google" id="ProtNLM"/>
    </source>
</evidence>
<organism evidence="2 3">
    <name type="scientific">Cellulomonas avistercoris</name>
    <dbReference type="NCBI Taxonomy" id="2762242"/>
    <lineage>
        <taxon>Bacteria</taxon>
        <taxon>Bacillati</taxon>
        <taxon>Actinomycetota</taxon>
        <taxon>Actinomycetes</taxon>
        <taxon>Micrococcales</taxon>
        <taxon>Cellulomonadaceae</taxon>
        <taxon>Cellulomonas</taxon>
    </lineage>
</organism>
<evidence type="ECO:0000313" key="2">
    <source>
        <dbReference type="EMBL" id="MBD7920240.1"/>
    </source>
</evidence>
<protein>
    <recommendedName>
        <fullName evidence="4">ESAT-6-like protein</fullName>
    </recommendedName>
</protein>
<evidence type="ECO:0000256" key="1">
    <source>
        <dbReference type="SAM" id="Coils"/>
    </source>
</evidence>
<feature type="coiled-coil region" evidence="1">
    <location>
        <begin position="51"/>
        <end position="78"/>
    </location>
</feature>
<keyword evidence="3" id="KW-1185">Reference proteome</keyword>
<evidence type="ECO:0000313" key="3">
    <source>
        <dbReference type="Proteomes" id="UP000604241"/>
    </source>
</evidence>